<dbReference type="InterPro" id="IPR052391">
    <property type="entry name" value="E3_Ligase-Neurotoxin"/>
</dbReference>
<dbReference type="OrthoDB" id="45365at2759"/>
<evidence type="ECO:0000313" key="2">
    <source>
        <dbReference type="EMBL" id="KAJ3606236.1"/>
    </source>
</evidence>
<evidence type="ECO:0008006" key="4">
    <source>
        <dbReference type="Google" id="ProtNLM"/>
    </source>
</evidence>
<proteinExistence type="predicted"/>
<evidence type="ECO:0000256" key="1">
    <source>
        <dbReference type="PROSITE-ProRule" id="PRU00023"/>
    </source>
</evidence>
<gene>
    <name evidence="2" type="ORF">NHX12_025756</name>
</gene>
<evidence type="ECO:0000313" key="3">
    <source>
        <dbReference type="Proteomes" id="UP001148018"/>
    </source>
</evidence>
<name>A0A9Q0IR97_9TELE</name>
<reference evidence="2" key="1">
    <citation type="submission" date="2022-07" db="EMBL/GenBank/DDBJ databases">
        <title>Chromosome-level genome of Muraenolepis orangiensis.</title>
        <authorList>
            <person name="Kim J."/>
        </authorList>
    </citation>
    <scope>NUCLEOTIDE SEQUENCE</scope>
    <source>
        <strain evidence="2">KU_S4_2022</strain>
        <tissue evidence="2">Muscle</tissue>
    </source>
</reference>
<accession>A0A9Q0IR97</accession>
<dbReference type="Proteomes" id="UP001148018">
    <property type="component" value="Unassembled WGS sequence"/>
</dbReference>
<feature type="repeat" description="ANK" evidence="1">
    <location>
        <begin position="129"/>
        <end position="161"/>
    </location>
</feature>
<comment type="caution">
    <text evidence="2">The sequence shown here is derived from an EMBL/GenBank/DDBJ whole genome shotgun (WGS) entry which is preliminary data.</text>
</comment>
<dbReference type="PROSITE" id="PS50088">
    <property type="entry name" value="ANK_REPEAT"/>
    <property type="match status" value="1"/>
</dbReference>
<dbReference type="InterPro" id="IPR002110">
    <property type="entry name" value="Ankyrin_rpt"/>
</dbReference>
<organism evidence="2 3">
    <name type="scientific">Muraenolepis orangiensis</name>
    <name type="common">Patagonian moray cod</name>
    <dbReference type="NCBI Taxonomy" id="630683"/>
    <lineage>
        <taxon>Eukaryota</taxon>
        <taxon>Metazoa</taxon>
        <taxon>Chordata</taxon>
        <taxon>Craniata</taxon>
        <taxon>Vertebrata</taxon>
        <taxon>Euteleostomi</taxon>
        <taxon>Actinopterygii</taxon>
        <taxon>Neopterygii</taxon>
        <taxon>Teleostei</taxon>
        <taxon>Neoteleostei</taxon>
        <taxon>Acanthomorphata</taxon>
        <taxon>Zeiogadaria</taxon>
        <taxon>Gadariae</taxon>
        <taxon>Gadiformes</taxon>
        <taxon>Muraenolepidoidei</taxon>
        <taxon>Muraenolepididae</taxon>
        <taxon>Muraenolepis</taxon>
    </lineage>
</organism>
<keyword evidence="1" id="KW-0040">ANK repeat</keyword>
<dbReference type="PANTHER" id="PTHR24133">
    <property type="entry name" value="ANKYRIN DOMAIN-CONTAINING"/>
    <property type="match status" value="1"/>
</dbReference>
<dbReference type="Pfam" id="PF13857">
    <property type="entry name" value="Ank_5"/>
    <property type="match status" value="1"/>
</dbReference>
<dbReference type="SMART" id="SM00248">
    <property type="entry name" value="ANK"/>
    <property type="match status" value="1"/>
</dbReference>
<dbReference type="PROSITE" id="PS50297">
    <property type="entry name" value="ANK_REP_REGION"/>
    <property type="match status" value="1"/>
</dbReference>
<dbReference type="PANTHER" id="PTHR24133:SF14">
    <property type="entry name" value="ANKYRIN REPEAT DOMAIN-CONTAINING PROTEIN 9"/>
    <property type="match status" value="1"/>
</dbReference>
<protein>
    <recommendedName>
        <fullName evidence="4">Ankyrin repeat domain-containing protein</fullName>
    </recommendedName>
</protein>
<keyword evidence="3" id="KW-1185">Reference proteome</keyword>
<dbReference type="InterPro" id="IPR036770">
    <property type="entry name" value="Ankyrin_rpt-contain_sf"/>
</dbReference>
<dbReference type="Gene3D" id="1.25.40.20">
    <property type="entry name" value="Ankyrin repeat-containing domain"/>
    <property type="match status" value="1"/>
</dbReference>
<dbReference type="AlphaFoldDB" id="A0A9Q0IR97"/>
<sequence length="288" mass="32696">MSWSRSPQHQSRSLRFYRAVRDLQPVWRLEDMRTMETFYLEADDTPRPYSPSEALLYAIVHDHRAYARYLLSHHAEEALSRPGEHRHLAMTVRYDRRVILGLILREEARRHAPGACPSVDPGGCWHVEDGKTPLHLACELARPDAVTMLLGNGASPRVQDRRGRTPLDLLLARFREPRGGERPAERRRCLDNLLMFMPAERHFNMKGALHGEPDYWSEALGEATFQYLVGRTPAALVLAAMQAVLRQLSPAGFPDSLQELPIPSALNPLSPAPLRPASREIEDETFVC</sequence>
<dbReference type="SUPFAM" id="SSF48403">
    <property type="entry name" value="Ankyrin repeat"/>
    <property type="match status" value="1"/>
</dbReference>
<dbReference type="EMBL" id="JANIIK010000042">
    <property type="protein sequence ID" value="KAJ3606236.1"/>
    <property type="molecule type" value="Genomic_DNA"/>
</dbReference>